<dbReference type="SMART" id="SM00354">
    <property type="entry name" value="HTH_LACI"/>
    <property type="match status" value="1"/>
</dbReference>
<evidence type="ECO:0000256" key="2">
    <source>
        <dbReference type="ARBA" id="ARBA00023125"/>
    </source>
</evidence>
<keyword evidence="2" id="KW-0238">DNA-binding</keyword>
<dbReference type="Pfam" id="PF00356">
    <property type="entry name" value="LacI"/>
    <property type="match status" value="1"/>
</dbReference>
<dbReference type="PROSITE" id="PS50932">
    <property type="entry name" value="HTH_LACI_2"/>
    <property type="match status" value="1"/>
</dbReference>
<evidence type="ECO:0000313" key="6">
    <source>
        <dbReference type="EMBL" id="NLP83260.1"/>
    </source>
</evidence>
<dbReference type="Pfam" id="PF13377">
    <property type="entry name" value="Peripla_BP_3"/>
    <property type="match status" value="1"/>
</dbReference>
<dbReference type="Gene3D" id="1.10.260.40">
    <property type="entry name" value="lambda repressor-like DNA-binding domains"/>
    <property type="match status" value="1"/>
</dbReference>
<dbReference type="CDD" id="cd01392">
    <property type="entry name" value="HTH_LacI"/>
    <property type="match status" value="1"/>
</dbReference>
<dbReference type="PANTHER" id="PTHR30146:SF147">
    <property type="entry name" value="HTH-TYPE TRANSCRIPTIONAL REGULATOR DEGA"/>
    <property type="match status" value="1"/>
</dbReference>
<comment type="caution">
    <text evidence="6">The sequence shown here is derived from an EMBL/GenBank/DDBJ whole genome shotgun (WGS) entry which is preliminary data.</text>
</comment>
<evidence type="ECO:0000313" key="7">
    <source>
        <dbReference type="Proteomes" id="UP001429745"/>
    </source>
</evidence>
<dbReference type="Gene3D" id="3.40.50.2300">
    <property type="match status" value="2"/>
</dbReference>
<dbReference type="PANTHER" id="PTHR30146">
    <property type="entry name" value="LACI-RELATED TRANSCRIPTIONAL REPRESSOR"/>
    <property type="match status" value="1"/>
</dbReference>
<keyword evidence="7" id="KW-1185">Reference proteome</keyword>
<gene>
    <name evidence="6" type="ORF">HF576_05325</name>
</gene>
<dbReference type="CDD" id="cd06267">
    <property type="entry name" value="PBP1_LacI_sugar_binding-like"/>
    <property type="match status" value="1"/>
</dbReference>
<accession>A0ABX1KA23</accession>
<reference evidence="6 7" key="1">
    <citation type="submission" date="2020-04" db="EMBL/GenBank/DDBJ databases">
        <title>CFH 90308 Microbacterium sp.</title>
        <authorList>
            <person name="Nie G."/>
            <person name="Ming H."/>
            <person name="Xia T."/>
        </authorList>
    </citation>
    <scope>NUCLEOTIDE SEQUENCE [LARGE SCALE GENOMIC DNA]</scope>
    <source>
        <strain evidence="6 7">CFH 90308</strain>
    </source>
</reference>
<dbReference type="InterPro" id="IPR010982">
    <property type="entry name" value="Lambda_DNA-bd_dom_sf"/>
</dbReference>
<name>A0ABX1KA23_9MICO</name>
<dbReference type="EMBL" id="JABACI010000001">
    <property type="protein sequence ID" value="NLP83260.1"/>
    <property type="molecule type" value="Genomic_DNA"/>
</dbReference>
<evidence type="ECO:0000256" key="1">
    <source>
        <dbReference type="ARBA" id="ARBA00023015"/>
    </source>
</evidence>
<dbReference type="Proteomes" id="UP001429745">
    <property type="component" value="Unassembled WGS sequence"/>
</dbReference>
<evidence type="ECO:0000256" key="3">
    <source>
        <dbReference type="ARBA" id="ARBA00023163"/>
    </source>
</evidence>
<dbReference type="InterPro" id="IPR028082">
    <property type="entry name" value="Peripla_BP_I"/>
</dbReference>
<feature type="region of interest" description="Disordered" evidence="4">
    <location>
        <begin position="302"/>
        <end position="328"/>
    </location>
</feature>
<dbReference type="SUPFAM" id="SSF47413">
    <property type="entry name" value="lambda repressor-like DNA-binding domains"/>
    <property type="match status" value="1"/>
</dbReference>
<dbReference type="RefSeq" id="WP_168911691.1">
    <property type="nucleotide sequence ID" value="NZ_JABACI010000001.1"/>
</dbReference>
<dbReference type="InterPro" id="IPR046335">
    <property type="entry name" value="LacI/GalR-like_sensor"/>
</dbReference>
<feature type="domain" description="HTH lacI-type" evidence="5">
    <location>
        <begin position="1"/>
        <end position="53"/>
    </location>
</feature>
<proteinExistence type="predicted"/>
<dbReference type="InterPro" id="IPR000843">
    <property type="entry name" value="HTH_LacI"/>
</dbReference>
<sequence length="328" mass="34714">MTDVAREANVSRSLVSLVLQQPEKVGDKRKRAVHDAMRRLGYRPNAAARQLASQRTDMLGVLVSDLHNPFYTEVIDGILEAAEDLRHQVMIASGERDPAKEKAAAEAFVELRVEGLILITPTMSTEDIEAIASDVPTVIVGRPGPRPARTGRVLTDDARGVGVALDHLLGLGHEDIGFVAAGENPGARAREDAFVRAMTAVGLAGRAHVANAAPNQEGGYAAGRELLSSEQRPTAILASNDLAALGVLGAAADLNLRWPADVSVVGYDNTILAQLQPIALTSVNQPRRLMGRTAATLLRDLTRGGEPSSVTLDPELVVRSTTGPAQSS</sequence>
<keyword evidence="1" id="KW-0805">Transcription regulation</keyword>
<evidence type="ECO:0000259" key="5">
    <source>
        <dbReference type="PROSITE" id="PS50932"/>
    </source>
</evidence>
<dbReference type="SUPFAM" id="SSF53822">
    <property type="entry name" value="Periplasmic binding protein-like I"/>
    <property type="match status" value="1"/>
</dbReference>
<keyword evidence="3" id="KW-0804">Transcription</keyword>
<evidence type="ECO:0000256" key="4">
    <source>
        <dbReference type="SAM" id="MobiDB-lite"/>
    </source>
</evidence>
<protein>
    <submittedName>
        <fullName evidence="6">LacI family transcriptional regulator</fullName>
    </submittedName>
</protein>
<organism evidence="6 7">
    <name type="scientific">Microbacterium salsuginis</name>
    <dbReference type="NCBI Taxonomy" id="2722803"/>
    <lineage>
        <taxon>Bacteria</taxon>
        <taxon>Bacillati</taxon>
        <taxon>Actinomycetota</taxon>
        <taxon>Actinomycetes</taxon>
        <taxon>Micrococcales</taxon>
        <taxon>Microbacteriaceae</taxon>
        <taxon>Microbacterium</taxon>
    </lineage>
</organism>
<feature type="compositionally biased region" description="Polar residues" evidence="4">
    <location>
        <begin position="319"/>
        <end position="328"/>
    </location>
</feature>